<sequence>MKRKERKILYHWKQGQSVEYRLKFRATLVWEVVHERKSIAQVAREQGTTTKTVSKWNVRFEASGSKGLHDRPRSGAPSTFSVEQRCEVIALACDSPRHYGSLYTPTWTLDRLTEVARVYTTGPTMSRSSIHLTLQRNDLKPHAHQMWLHSRDPQFREKVHDVVSLYVHPPEDAVVICVDEMTSIQALERKHPTKSAHPGRAARYEQEYIRHGTRALLAGFEITTGHVIAQCRKTRKAVDLMALMEELATVYPDQRVIIIWDNLNIHYDGATKRWTDFNRRHGERFEFHYTPLHASWVNQIEIFFSIIHKRCLRHGDFRSGSELEAALRAFIRLWNEDIGHPFHWTFGGYPMQSQPQEAS</sequence>
<name>A0A9X4KN37_9BACL</name>
<proteinExistence type="predicted"/>
<protein>
    <submittedName>
        <fullName evidence="2">IS630 family transposase</fullName>
    </submittedName>
</protein>
<evidence type="ECO:0000313" key="3">
    <source>
        <dbReference type="Proteomes" id="UP001153404"/>
    </source>
</evidence>
<evidence type="ECO:0000259" key="1">
    <source>
        <dbReference type="Pfam" id="PF13358"/>
    </source>
</evidence>
<dbReference type="InterPro" id="IPR038717">
    <property type="entry name" value="Tc1-like_DDE_dom"/>
</dbReference>
<keyword evidence="3" id="KW-1185">Reference proteome</keyword>
<dbReference type="Gene3D" id="3.30.420.10">
    <property type="entry name" value="Ribonuclease H-like superfamily/Ribonuclease H"/>
    <property type="match status" value="1"/>
</dbReference>
<organism evidence="2 3">
    <name type="scientific">Cohnella rhizosphaerae</name>
    <dbReference type="NCBI Taxonomy" id="1457232"/>
    <lineage>
        <taxon>Bacteria</taxon>
        <taxon>Bacillati</taxon>
        <taxon>Bacillota</taxon>
        <taxon>Bacilli</taxon>
        <taxon>Bacillales</taxon>
        <taxon>Paenibacillaceae</taxon>
        <taxon>Cohnella</taxon>
    </lineage>
</organism>
<dbReference type="InterPro" id="IPR009057">
    <property type="entry name" value="Homeodomain-like_sf"/>
</dbReference>
<dbReference type="SUPFAM" id="SSF46689">
    <property type="entry name" value="Homeodomain-like"/>
    <property type="match status" value="1"/>
</dbReference>
<dbReference type="InterPro" id="IPR036397">
    <property type="entry name" value="RNaseH_sf"/>
</dbReference>
<reference evidence="2" key="1">
    <citation type="submission" date="2022-10" db="EMBL/GenBank/DDBJ databases">
        <title>Comparative genomic analysis of Cohnella hashimotonis sp. nov., isolated from the International Space Station.</title>
        <authorList>
            <person name="Simpson A."/>
            <person name="Venkateswaran K."/>
        </authorList>
    </citation>
    <scope>NUCLEOTIDE SEQUENCE</scope>
    <source>
        <strain evidence="2">DSM 28161</strain>
    </source>
</reference>
<dbReference type="Proteomes" id="UP001153404">
    <property type="component" value="Unassembled WGS sequence"/>
</dbReference>
<dbReference type="AlphaFoldDB" id="A0A9X4KN37"/>
<dbReference type="GO" id="GO:0003676">
    <property type="term" value="F:nucleic acid binding"/>
    <property type="evidence" value="ECO:0007669"/>
    <property type="project" value="InterPro"/>
</dbReference>
<accession>A0A9X4KN37</accession>
<evidence type="ECO:0000313" key="2">
    <source>
        <dbReference type="EMBL" id="MDG0808071.1"/>
    </source>
</evidence>
<gene>
    <name evidence="2" type="ORF">OMP40_00595</name>
</gene>
<dbReference type="InterPro" id="IPR047655">
    <property type="entry name" value="Transpos_IS630-like"/>
</dbReference>
<comment type="caution">
    <text evidence="2">The sequence shown here is derived from an EMBL/GenBank/DDBJ whole genome shotgun (WGS) entry which is preliminary data.</text>
</comment>
<feature type="domain" description="Tc1-like transposase DDE" evidence="1">
    <location>
        <begin position="175"/>
        <end position="323"/>
    </location>
</feature>
<dbReference type="Pfam" id="PF13358">
    <property type="entry name" value="DDE_3"/>
    <property type="match status" value="1"/>
</dbReference>
<dbReference type="RefSeq" id="WP_277528297.1">
    <property type="nucleotide sequence ID" value="NZ_JAPDIA010000001.1"/>
</dbReference>
<dbReference type="Pfam" id="PF13565">
    <property type="entry name" value="HTH_32"/>
    <property type="match status" value="1"/>
</dbReference>
<dbReference type="NCBIfam" id="NF033545">
    <property type="entry name" value="transpos_IS630"/>
    <property type="match status" value="1"/>
</dbReference>
<dbReference type="EMBL" id="JAPDIA010000001">
    <property type="protein sequence ID" value="MDG0808071.1"/>
    <property type="molecule type" value="Genomic_DNA"/>
</dbReference>